<feature type="compositionally biased region" description="Basic residues" evidence="1">
    <location>
        <begin position="12"/>
        <end position="24"/>
    </location>
</feature>
<feature type="region of interest" description="Disordered" evidence="1">
    <location>
        <begin position="1"/>
        <end position="167"/>
    </location>
</feature>
<dbReference type="WBParaSite" id="PTRK_0000904500.1">
    <property type="protein sequence ID" value="PTRK_0000904500.1"/>
    <property type="gene ID" value="PTRK_0000904500"/>
</dbReference>
<dbReference type="AlphaFoldDB" id="A0A0N4ZL89"/>
<keyword evidence="2" id="KW-1185">Reference proteome</keyword>
<accession>A0A0N4ZL89</accession>
<sequence>MANNIPNEPMKSKRKVVPSKRQQKKAKDVSSGKKGLPKVPTPQEQKSCGKPNISSKESETQHEPGSSNLVTTEAFEFRNARTQQQRERINKYDLKESSKVTGKEADRVMKKQKSFPSISEVISGDGASRMKGVSKKKSKKRNNTMQSTKKSLSSQDMELSKTQNNGEDVLMSFRNSTASNNKRTIMSKIAKTHDETQTLGTTQEEN</sequence>
<evidence type="ECO:0000256" key="1">
    <source>
        <dbReference type="SAM" id="MobiDB-lite"/>
    </source>
</evidence>
<feature type="compositionally biased region" description="Polar residues" evidence="1">
    <location>
        <begin position="143"/>
        <end position="166"/>
    </location>
</feature>
<evidence type="ECO:0000313" key="3">
    <source>
        <dbReference type="WBParaSite" id="PTRK_0000904500.1"/>
    </source>
</evidence>
<feature type="compositionally biased region" description="Basic residues" evidence="1">
    <location>
        <begin position="132"/>
        <end position="142"/>
    </location>
</feature>
<protein>
    <submittedName>
        <fullName evidence="3">Uncharacterized protein</fullName>
    </submittedName>
</protein>
<evidence type="ECO:0000313" key="2">
    <source>
        <dbReference type="Proteomes" id="UP000038045"/>
    </source>
</evidence>
<proteinExistence type="predicted"/>
<dbReference type="Proteomes" id="UP000038045">
    <property type="component" value="Unplaced"/>
</dbReference>
<feature type="compositionally biased region" description="Basic and acidic residues" evidence="1">
    <location>
        <begin position="75"/>
        <end position="109"/>
    </location>
</feature>
<reference evidence="3" key="1">
    <citation type="submission" date="2017-02" db="UniProtKB">
        <authorList>
            <consortium name="WormBaseParasite"/>
        </authorList>
    </citation>
    <scope>IDENTIFICATION</scope>
</reference>
<organism evidence="2 3">
    <name type="scientific">Parastrongyloides trichosuri</name>
    <name type="common">Possum-specific nematode worm</name>
    <dbReference type="NCBI Taxonomy" id="131310"/>
    <lineage>
        <taxon>Eukaryota</taxon>
        <taxon>Metazoa</taxon>
        <taxon>Ecdysozoa</taxon>
        <taxon>Nematoda</taxon>
        <taxon>Chromadorea</taxon>
        <taxon>Rhabditida</taxon>
        <taxon>Tylenchina</taxon>
        <taxon>Panagrolaimomorpha</taxon>
        <taxon>Strongyloidoidea</taxon>
        <taxon>Strongyloididae</taxon>
        <taxon>Parastrongyloides</taxon>
    </lineage>
</organism>
<name>A0A0N4ZL89_PARTI</name>